<evidence type="ECO:0000256" key="2">
    <source>
        <dbReference type="ARBA" id="ARBA00022737"/>
    </source>
</evidence>
<dbReference type="PROSITE" id="PS51401">
    <property type="entry name" value="CHORD"/>
    <property type="match status" value="2"/>
</dbReference>
<evidence type="ECO:0000256" key="1">
    <source>
        <dbReference type="ARBA" id="ARBA00022723"/>
    </source>
</evidence>
<evidence type="ECO:0000259" key="5">
    <source>
        <dbReference type="PROSITE" id="PS51203"/>
    </source>
</evidence>
<dbReference type="Proteomes" id="UP000249464">
    <property type="component" value="Unassembled WGS sequence"/>
</dbReference>
<dbReference type="CDD" id="cd06466">
    <property type="entry name" value="p23_CS_SGT1_like"/>
    <property type="match status" value="1"/>
</dbReference>
<dbReference type="AlphaFoldDB" id="A0A2X0MA09"/>
<dbReference type="Pfam" id="PF04969">
    <property type="entry name" value="CS"/>
    <property type="match status" value="1"/>
</dbReference>
<dbReference type="PANTHER" id="PTHR46983">
    <property type="entry name" value="CYSTEINE AND HISTIDINE-RICH DOMAIN-CONTAINING PROTEIN 1"/>
    <property type="match status" value="1"/>
</dbReference>
<dbReference type="InterPro" id="IPR039790">
    <property type="entry name" value="CHRD1"/>
</dbReference>
<organism evidence="7 8">
    <name type="scientific">Microbotryum silenes-dioicae</name>
    <dbReference type="NCBI Taxonomy" id="796604"/>
    <lineage>
        <taxon>Eukaryota</taxon>
        <taxon>Fungi</taxon>
        <taxon>Dikarya</taxon>
        <taxon>Basidiomycota</taxon>
        <taxon>Pucciniomycotina</taxon>
        <taxon>Microbotryomycetes</taxon>
        <taxon>Microbotryales</taxon>
        <taxon>Microbotryaceae</taxon>
        <taxon>Microbotryum</taxon>
    </lineage>
</organism>
<protein>
    <submittedName>
        <fullName evidence="7">BQ5605_C005g03162 protein</fullName>
    </submittedName>
</protein>
<keyword evidence="3" id="KW-0862">Zinc</keyword>
<gene>
    <name evidence="7" type="primary">BQ5605_C005g03162</name>
    <name evidence="7" type="ORF">BQ5605_C005G03162</name>
</gene>
<accession>A0A2X0MA09</accession>
<feature type="region of interest" description="Disordered" evidence="4">
    <location>
        <begin position="67"/>
        <end position="139"/>
    </location>
</feature>
<evidence type="ECO:0000259" key="6">
    <source>
        <dbReference type="PROSITE" id="PS51401"/>
    </source>
</evidence>
<dbReference type="SUPFAM" id="SSF49764">
    <property type="entry name" value="HSP20-like chaperones"/>
    <property type="match status" value="1"/>
</dbReference>
<dbReference type="Gene3D" id="2.60.40.790">
    <property type="match status" value="1"/>
</dbReference>
<dbReference type="PANTHER" id="PTHR46983:SF3">
    <property type="entry name" value="CHPADIPLOID STATE MAINTENANCE PROTEIN CHPA"/>
    <property type="match status" value="1"/>
</dbReference>
<dbReference type="GO" id="GO:0046872">
    <property type="term" value="F:metal ion binding"/>
    <property type="evidence" value="ECO:0007669"/>
    <property type="project" value="UniProtKB-KW"/>
</dbReference>
<feature type="domain" description="CHORD" evidence="6">
    <location>
        <begin position="148"/>
        <end position="208"/>
    </location>
</feature>
<dbReference type="STRING" id="796604.A0A2X0MA09"/>
<dbReference type="EMBL" id="FQNC01000047">
    <property type="protein sequence ID" value="SGY72355.1"/>
    <property type="molecule type" value="Genomic_DNA"/>
</dbReference>
<feature type="domain" description="CHORD" evidence="6">
    <location>
        <begin position="6"/>
        <end position="68"/>
    </location>
</feature>
<evidence type="ECO:0000256" key="4">
    <source>
        <dbReference type="SAM" id="MobiDB-lite"/>
    </source>
</evidence>
<reference evidence="7 8" key="1">
    <citation type="submission" date="2016-11" db="EMBL/GenBank/DDBJ databases">
        <authorList>
            <person name="Jaros S."/>
            <person name="Januszkiewicz K."/>
            <person name="Wedrychowicz H."/>
        </authorList>
    </citation>
    <scope>NUCLEOTIDE SEQUENCE [LARGE SCALE GENOMIC DNA]</scope>
</reference>
<dbReference type="InterPro" id="IPR007051">
    <property type="entry name" value="CHORD_dom"/>
</dbReference>
<dbReference type="InterPro" id="IPR007052">
    <property type="entry name" value="CS_dom"/>
</dbReference>
<feature type="domain" description="CS" evidence="5">
    <location>
        <begin position="225"/>
        <end position="322"/>
    </location>
</feature>
<keyword evidence="1" id="KW-0479">Metal-binding</keyword>
<proteinExistence type="predicted"/>
<dbReference type="Gene3D" id="4.10.1130.20">
    <property type="match status" value="2"/>
</dbReference>
<evidence type="ECO:0000256" key="3">
    <source>
        <dbReference type="ARBA" id="ARBA00022833"/>
    </source>
</evidence>
<evidence type="ECO:0000313" key="8">
    <source>
        <dbReference type="Proteomes" id="UP000249464"/>
    </source>
</evidence>
<keyword evidence="2" id="KW-0677">Repeat</keyword>
<keyword evidence="8" id="KW-1185">Reference proteome</keyword>
<dbReference type="Pfam" id="PF04968">
    <property type="entry name" value="CHORD"/>
    <property type="match status" value="2"/>
</dbReference>
<evidence type="ECO:0000313" key="7">
    <source>
        <dbReference type="EMBL" id="SGY72355.1"/>
    </source>
</evidence>
<dbReference type="PROSITE" id="PS51203">
    <property type="entry name" value="CS"/>
    <property type="match status" value="1"/>
</dbReference>
<sequence length="360" mass="38943">MASTTCTRKGCGKTFDESNNTQADCQFHPGAAVFHEGMKSWSCCATTNKPVTAFDEFLALPGCATGTHSSEKPVAPPKPTVVESTPAPVATGVNGQETYGAPVTSLPPPPPRAASSSSATLKDRQPVSTEYVEEQDDPSLTVPAGARCKRRACGATFEPSTSRHDTECQYHIGVPLFHEGSKGYSCCKRRVLDFDDFLRIEGCRSGKHLFVGPKPKSGQEEEDQLVECRVDHYQSPRSVCVSIFGKQADKDRSSVRFEVEEVSRLKAPCMHVDLLLPSRKRFTKSFSLYGPIDPATSTFKILGTKCEVTLAKADARSWPSITKLSEDVGFIPQLAFSAGGGRGTVGAKEAILDNQNKMAR</sequence>
<dbReference type="InterPro" id="IPR008978">
    <property type="entry name" value="HSP20-like_chaperone"/>
</dbReference>
<name>A0A2X0MA09_9BASI</name>